<protein>
    <submittedName>
        <fullName evidence="1">Serine/threonine-protein kinase ATM-like</fullName>
    </submittedName>
</protein>
<dbReference type="GO" id="GO:0004674">
    <property type="term" value="F:protein serine/threonine kinase activity"/>
    <property type="evidence" value="ECO:0007669"/>
    <property type="project" value="InterPro"/>
</dbReference>
<dbReference type="Pfam" id="PF25360">
    <property type="entry name" value="TPR_ATM"/>
    <property type="match status" value="1"/>
</dbReference>
<evidence type="ECO:0000313" key="2">
    <source>
        <dbReference type="Proteomes" id="UP000634136"/>
    </source>
</evidence>
<evidence type="ECO:0000313" key="1">
    <source>
        <dbReference type="EMBL" id="KAF7806084.1"/>
    </source>
</evidence>
<dbReference type="AlphaFoldDB" id="A0A834SZ13"/>
<dbReference type="Proteomes" id="UP000634136">
    <property type="component" value="Unassembled WGS sequence"/>
</dbReference>
<dbReference type="GO" id="GO:0006974">
    <property type="term" value="P:DNA damage response"/>
    <property type="evidence" value="ECO:0007669"/>
    <property type="project" value="InterPro"/>
</dbReference>
<organism evidence="1 2">
    <name type="scientific">Senna tora</name>
    <dbReference type="NCBI Taxonomy" id="362788"/>
    <lineage>
        <taxon>Eukaryota</taxon>
        <taxon>Viridiplantae</taxon>
        <taxon>Streptophyta</taxon>
        <taxon>Embryophyta</taxon>
        <taxon>Tracheophyta</taxon>
        <taxon>Spermatophyta</taxon>
        <taxon>Magnoliopsida</taxon>
        <taxon>eudicotyledons</taxon>
        <taxon>Gunneridae</taxon>
        <taxon>Pentapetalae</taxon>
        <taxon>rosids</taxon>
        <taxon>fabids</taxon>
        <taxon>Fabales</taxon>
        <taxon>Fabaceae</taxon>
        <taxon>Caesalpinioideae</taxon>
        <taxon>Cassia clade</taxon>
        <taxon>Senna</taxon>
    </lineage>
</organism>
<proteinExistence type="predicted"/>
<name>A0A834SZ13_9FABA</name>
<dbReference type="InterPro" id="IPR057445">
    <property type="entry name" value="ATM_TPR"/>
</dbReference>
<dbReference type="InterPro" id="IPR038980">
    <property type="entry name" value="ATM_plant"/>
</dbReference>
<dbReference type="OrthoDB" id="381190at2759"/>
<comment type="caution">
    <text evidence="1">The sequence shown here is derived from an EMBL/GenBank/DDBJ whole genome shotgun (WGS) entry which is preliminary data.</text>
</comment>
<keyword evidence="1" id="KW-0808">Transferase</keyword>
<keyword evidence="1" id="KW-0418">Kinase</keyword>
<dbReference type="PANTHER" id="PTHR37079">
    <property type="entry name" value="SERINE/THREONINE-PROTEIN KINASE ATM"/>
    <property type="match status" value="1"/>
</dbReference>
<sequence length="1178" mass="133281">MQVDLRDILHLRKNLLRAALSHLNWKGSSTINERMVLLLPSAVYALCTGYAPFTQCFKEIPLSYNYLDITEALDDCHKIDNPKNQCLHDFLDCSVEALTKIDKGSKVEVYQLQSHPLVRLPREISDQLLLEMETIILGFVEEETKERQLPDIFFICSILSNFLYGSFSTRKINISFPSRLSQYLLLMLDYAVSIIQQDNDLRSLNCLSYDSSCDERSPIVASIRSFLSSPIFNEWRYQNASEFVPFAEIIQTVERLLKAFVKSYEDYSQRITNLQSEINVQDVAANDNTQSSWQCEINKSRIMDVELDVNDDSGDVDILAVGKNIASGVSFSSEKWKMSMVLLITCFFAVSQDITWDMLFNLLEKESDSKVRGKMLYYLCQHPHWSSCAKFIELLNLMNDAIKGQVRMKLDCGNVLAATHGLLSTLTSLDADGKNKCGLYLKEDDETDKCFLSLGNLVHKLAEFDLDWFGRVKLIDCICDLVLLNPQTGQSMIERLLMMLQDMDFRVRLFLARRIGILFQTWDGHEELFQDICSNFGVPMVIHSKGKIVTAKEVLTAGPQPPSAVETVVLTLMHLALQSDKIELEAVFMISVVSAIDPYHRDLVCATLDNLSKELQYINRMKYLEEHLGSIIFCWVACGVSLVSLVEASHDDPRCQVIELEESVEQVTGCFMVPDVANAEPDCFLQYCCHWLLPSLLLHENRSDLNWIAKIACQPLTVLIKNHFASVFSVCMALHCSKKPESGKATHVLQSSILHFAQISESERDKLIKRHMVSIVSYILSLTSCSSDPVIPFFSRETVSCAIQAVVDGFLETADNHTSAGVADKINIFRPDRVFMFMVEMHYKIAAAIHYRHKCHHLAGIEVLISILGHRAAVPSTSYYLFNLVGPFIGCHALQDQCIRIVHGLLILLEKNPSPESMSAVGEQLQFLVSNLVACCIPSKGKQGCHSTKLSEVLSLLRMLTVDSDPSMYDYIRELEPFPELEIFDEIRKFHEELCHTYSIRDILLKFVKRSCFLPPRVLLSSLQALHKKLMIGETFLREGTTEDLFKDRCWHGDCEIVHAVWTLVRMCGSNDASSVRELVSDFMSRVGAGDPYSVVFHVPGVATYIHAGKSMDIGNTMEVSSNIDTCLPKELLIVLMKFLKKYLMDDSVKTVDMASQTLRVLCCMILVLPFHIGNPFN</sequence>
<accession>A0A834SZ13</accession>
<dbReference type="EMBL" id="JAAIUW010000012">
    <property type="protein sequence ID" value="KAF7806084.1"/>
    <property type="molecule type" value="Genomic_DNA"/>
</dbReference>
<gene>
    <name evidence="1" type="ORF">G2W53_038245</name>
</gene>
<dbReference type="SUPFAM" id="SSF48371">
    <property type="entry name" value="ARM repeat"/>
    <property type="match status" value="1"/>
</dbReference>
<dbReference type="InterPro" id="IPR016024">
    <property type="entry name" value="ARM-type_fold"/>
</dbReference>
<reference evidence="1" key="1">
    <citation type="submission" date="2020-09" db="EMBL/GenBank/DDBJ databases">
        <title>Genome-Enabled Discovery of Anthraquinone Biosynthesis in Senna tora.</title>
        <authorList>
            <person name="Kang S.-H."/>
            <person name="Pandey R.P."/>
            <person name="Lee C.-M."/>
            <person name="Sim J.-S."/>
            <person name="Jeong J.-T."/>
            <person name="Choi B.-S."/>
            <person name="Jung M."/>
            <person name="Ginzburg D."/>
            <person name="Zhao K."/>
            <person name="Won S.Y."/>
            <person name="Oh T.-J."/>
            <person name="Yu Y."/>
            <person name="Kim N.-H."/>
            <person name="Lee O.R."/>
            <person name="Lee T.-H."/>
            <person name="Bashyal P."/>
            <person name="Kim T.-S."/>
            <person name="Lee W.-H."/>
            <person name="Kawkins C."/>
            <person name="Kim C.-K."/>
            <person name="Kim J.S."/>
            <person name="Ahn B.O."/>
            <person name="Rhee S.Y."/>
            <person name="Sohng J.K."/>
        </authorList>
    </citation>
    <scope>NUCLEOTIDE SEQUENCE</scope>
    <source>
        <tissue evidence="1">Leaf</tissue>
    </source>
</reference>
<dbReference type="PANTHER" id="PTHR37079:SF4">
    <property type="entry name" value="SERINE_THREONINE-PROTEIN KINASE ATM"/>
    <property type="match status" value="1"/>
</dbReference>
<keyword evidence="2" id="KW-1185">Reference proteome</keyword>